<evidence type="ECO:0000256" key="1">
    <source>
        <dbReference type="ARBA" id="ARBA00005474"/>
    </source>
</evidence>
<evidence type="ECO:0000313" key="4">
    <source>
        <dbReference type="Proteomes" id="UP001141806"/>
    </source>
</evidence>
<dbReference type="OrthoDB" id="1137559at2759"/>
<dbReference type="EMBL" id="JAMYWD010000011">
    <property type="protein sequence ID" value="KAJ4955137.1"/>
    <property type="molecule type" value="Genomic_DNA"/>
</dbReference>
<dbReference type="Pfam" id="PF03195">
    <property type="entry name" value="LOB"/>
    <property type="match status" value="1"/>
</dbReference>
<name>A0A9Q0H022_9MAGN</name>
<dbReference type="PROSITE" id="PS50891">
    <property type="entry name" value="LOB"/>
    <property type="match status" value="1"/>
</dbReference>
<organism evidence="3 4">
    <name type="scientific">Protea cynaroides</name>
    <dbReference type="NCBI Taxonomy" id="273540"/>
    <lineage>
        <taxon>Eukaryota</taxon>
        <taxon>Viridiplantae</taxon>
        <taxon>Streptophyta</taxon>
        <taxon>Embryophyta</taxon>
        <taxon>Tracheophyta</taxon>
        <taxon>Spermatophyta</taxon>
        <taxon>Magnoliopsida</taxon>
        <taxon>Proteales</taxon>
        <taxon>Proteaceae</taxon>
        <taxon>Protea</taxon>
    </lineage>
</organism>
<dbReference type="AlphaFoldDB" id="A0A9Q0H022"/>
<comment type="caution">
    <text evidence="3">The sequence shown here is derived from an EMBL/GenBank/DDBJ whole genome shotgun (WGS) entry which is preliminary data.</text>
</comment>
<sequence length="173" mass="19886">MEMPARQKINQPCAACRMLRRRCGSDCLLAPYFPAEESDKFVVVHKVFGASNVIKMLQMVEESKREDCVKSIVYEASSRLGDPVYGSTGAIFHLQKHVQELKLQLESTRAQILESQEGMNQLLRILTDIRQQQPISPIDDAMFDRGDFFLDDATVPVGYDPIEFPLHYDWIFW</sequence>
<gene>
    <name evidence="3" type="ORF">NE237_011920</name>
</gene>
<accession>A0A9Q0H022</accession>
<evidence type="ECO:0000259" key="2">
    <source>
        <dbReference type="PROSITE" id="PS50891"/>
    </source>
</evidence>
<protein>
    <recommendedName>
        <fullName evidence="2">LOB domain-containing protein</fullName>
    </recommendedName>
</protein>
<dbReference type="InterPro" id="IPR004883">
    <property type="entry name" value="LOB"/>
</dbReference>
<proteinExistence type="inferred from homology"/>
<keyword evidence="4" id="KW-1185">Reference proteome</keyword>
<feature type="domain" description="LOB" evidence="2">
    <location>
        <begin position="11"/>
        <end position="112"/>
    </location>
</feature>
<dbReference type="PANTHER" id="PTHR31301:SF77">
    <property type="entry name" value="LOB DOMAIN-CONTAINING PROTEIN 1-LIKE"/>
    <property type="match status" value="1"/>
</dbReference>
<evidence type="ECO:0000313" key="3">
    <source>
        <dbReference type="EMBL" id="KAJ4955137.1"/>
    </source>
</evidence>
<dbReference type="PANTHER" id="PTHR31301">
    <property type="entry name" value="LOB DOMAIN-CONTAINING PROTEIN 4-RELATED"/>
    <property type="match status" value="1"/>
</dbReference>
<dbReference type="Proteomes" id="UP001141806">
    <property type="component" value="Unassembled WGS sequence"/>
</dbReference>
<reference evidence="3" key="1">
    <citation type="journal article" date="2023" name="Plant J.">
        <title>The genome of the king protea, Protea cynaroides.</title>
        <authorList>
            <person name="Chang J."/>
            <person name="Duong T.A."/>
            <person name="Schoeman C."/>
            <person name="Ma X."/>
            <person name="Roodt D."/>
            <person name="Barker N."/>
            <person name="Li Z."/>
            <person name="Van de Peer Y."/>
            <person name="Mizrachi E."/>
        </authorList>
    </citation>
    <scope>NUCLEOTIDE SEQUENCE</scope>
    <source>
        <tissue evidence="3">Young leaves</tissue>
    </source>
</reference>
<comment type="similarity">
    <text evidence="1">Belongs to the LOB domain-containing protein family.</text>
</comment>